<organism evidence="2 3">
    <name type="scientific">Candidatus Zambryskibacteria bacterium RIFCSPLOWO2_01_FULL_45_21</name>
    <dbReference type="NCBI Taxonomy" id="1802761"/>
    <lineage>
        <taxon>Bacteria</taxon>
        <taxon>Candidatus Zambryskiibacteriota</taxon>
    </lineage>
</organism>
<evidence type="ECO:0000313" key="3">
    <source>
        <dbReference type="Proteomes" id="UP000176800"/>
    </source>
</evidence>
<dbReference type="Proteomes" id="UP000176800">
    <property type="component" value="Unassembled WGS sequence"/>
</dbReference>
<dbReference type="AlphaFoldDB" id="A0A1G2U4Q0"/>
<gene>
    <name evidence="2" type="ORF">A3B14_03525</name>
</gene>
<keyword evidence="1" id="KW-0812">Transmembrane</keyword>
<sequence length="163" mass="17410">MTNKLKTAKNKKRGIALYVAVTVTGILVLVSFAVISLAIRQLSISSSSRDSQAAFYAADSGIECALYWDVKGVGGQSAFATSTVNQISCGDTTNNPGNSNISVGGSMTSSFHLDFLPEPFCADVSVTKDYVSGLPTTHIESRGYNNCDPNNLRRVERAIKADY</sequence>
<comment type="caution">
    <text evidence="2">The sequence shown here is derived from an EMBL/GenBank/DDBJ whole genome shotgun (WGS) entry which is preliminary data.</text>
</comment>
<evidence type="ECO:0008006" key="4">
    <source>
        <dbReference type="Google" id="ProtNLM"/>
    </source>
</evidence>
<evidence type="ECO:0000313" key="2">
    <source>
        <dbReference type="EMBL" id="OHB04476.1"/>
    </source>
</evidence>
<feature type="transmembrane region" description="Helical" evidence="1">
    <location>
        <begin position="15"/>
        <end position="39"/>
    </location>
</feature>
<proteinExistence type="predicted"/>
<protein>
    <recommendedName>
        <fullName evidence="4">Type 4 fimbrial biogenesis protein PilX N-terminal domain-containing protein</fullName>
    </recommendedName>
</protein>
<keyword evidence="1" id="KW-1133">Transmembrane helix</keyword>
<evidence type="ECO:0000256" key="1">
    <source>
        <dbReference type="SAM" id="Phobius"/>
    </source>
</evidence>
<accession>A0A1G2U4Q0</accession>
<keyword evidence="1" id="KW-0472">Membrane</keyword>
<name>A0A1G2U4Q0_9BACT</name>
<reference evidence="2 3" key="1">
    <citation type="journal article" date="2016" name="Nat. Commun.">
        <title>Thousands of microbial genomes shed light on interconnected biogeochemical processes in an aquifer system.</title>
        <authorList>
            <person name="Anantharaman K."/>
            <person name="Brown C.T."/>
            <person name="Hug L.A."/>
            <person name="Sharon I."/>
            <person name="Castelle C.J."/>
            <person name="Probst A.J."/>
            <person name="Thomas B.C."/>
            <person name="Singh A."/>
            <person name="Wilkins M.J."/>
            <person name="Karaoz U."/>
            <person name="Brodie E.L."/>
            <person name="Williams K.H."/>
            <person name="Hubbard S.S."/>
            <person name="Banfield J.F."/>
        </authorList>
    </citation>
    <scope>NUCLEOTIDE SEQUENCE [LARGE SCALE GENOMIC DNA]</scope>
</reference>
<dbReference type="EMBL" id="MHWE01000006">
    <property type="protein sequence ID" value="OHB04476.1"/>
    <property type="molecule type" value="Genomic_DNA"/>
</dbReference>